<dbReference type="InterPro" id="IPR050393">
    <property type="entry name" value="MFP_Efflux_Pump"/>
</dbReference>
<dbReference type="PANTHER" id="PTHR30367">
    <property type="entry name" value="P-HYDROXYBENZOIC ACID EFFLUX PUMP SUBUNIT AAEA-RELATED"/>
    <property type="match status" value="1"/>
</dbReference>
<evidence type="ECO:0000256" key="4">
    <source>
        <dbReference type="ARBA" id="ARBA00022989"/>
    </source>
</evidence>
<evidence type="ECO:0000313" key="10">
    <source>
        <dbReference type="EMBL" id="SBS36408.1"/>
    </source>
</evidence>
<proteinExistence type="inferred from homology"/>
<dbReference type="EMBL" id="FLOB01000012">
    <property type="protein sequence ID" value="SBS36408.1"/>
    <property type="molecule type" value="Genomic_DNA"/>
</dbReference>
<evidence type="ECO:0000256" key="5">
    <source>
        <dbReference type="ARBA" id="ARBA00023136"/>
    </source>
</evidence>
<evidence type="ECO:0000256" key="3">
    <source>
        <dbReference type="ARBA" id="ARBA00022692"/>
    </source>
</evidence>
<evidence type="ECO:0000259" key="8">
    <source>
        <dbReference type="Pfam" id="PF25917"/>
    </source>
</evidence>
<feature type="transmembrane region" description="Helical" evidence="6">
    <location>
        <begin position="5"/>
        <end position="26"/>
    </location>
</feature>
<name>A0A1A8TTL3_9GAMM</name>
<dbReference type="Gene3D" id="2.40.30.170">
    <property type="match status" value="1"/>
</dbReference>
<gene>
    <name evidence="10" type="primary">aaeA_2</name>
    <name evidence="10" type="ORF">MSP8886_03687</name>
</gene>
<dbReference type="InterPro" id="IPR058624">
    <property type="entry name" value="MdtA-like_HH"/>
</dbReference>
<dbReference type="Pfam" id="PF25963">
    <property type="entry name" value="Beta-barrel_AAEA"/>
    <property type="match status" value="1"/>
</dbReference>
<dbReference type="NCBIfam" id="TIGR01730">
    <property type="entry name" value="RND_mfp"/>
    <property type="match status" value="1"/>
</dbReference>
<dbReference type="STRING" id="1792290.MSP8886_03687"/>
<feature type="domain" description="Multidrug resistance protein MdtA-like barrel-sandwich hybrid" evidence="8">
    <location>
        <begin position="45"/>
        <end position="179"/>
    </location>
</feature>
<reference evidence="10 11" key="1">
    <citation type="submission" date="2016-06" db="EMBL/GenBank/DDBJ databases">
        <authorList>
            <person name="Kjaerup R.B."/>
            <person name="Dalgaard T.S."/>
            <person name="Juul-Madsen H.R."/>
        </authorList>
    </citation>
    <scope>NUCLEOTIDE SEQUENCE [LARGE SCALE GENOMIC DNA]</scope>
    <source>
        <strain evidence="10 11">CECT 8886</strain>
    </source>
</reference>
<dbReference type="Proteomes" id="UP000092544">
    <property type="component" value="Unassembled WGS sequence"/>
</dbReference>
<dbReference type="OrthoDB" id="8958519at2"/>
<sequence length="301" mass="33507">MKRDIYAYLTSFVLILAIGFSVFLVISDNDIPFTTLARVKTSILNLSPQVSGNIEKVLVKEGESVSAGQTLFQLDPSQYQLAVNKARANLHQAQSQWQQTKLYLKRIATLNKSSLTSKEKLDEATANEQSAAANVQAAQATLQIAQRNLDHTKIITAEPGVVTNLAYQAGMYVTPSSTLVHIINRKKFWLAADFTEKGLPVLTPNREVNIVFDAYPNRVFHGHISSIDPAILAGAESATSLAQVDSETRWIRPQQQIRVRIQVDHAPSPLVAGSRASVMVRDKDHISDIWMTMLSWMRYVY</sequence>
<feature type="domain" description="p-hydroxybenzoic acid efflux pump subunit AaeA-like beta-barrel" evidence="9">
    <location>
        <begin position="188"/>
        <end position="280"/>
    </location>
</feature>
<evidence type="ECO:0000259" key="9">
    <source>
        <dbReference type="Pfam" id="PF25963"/>
    </source>
</evidence>
<dbReference type="GO" id="GO:0022857">
    <property type="term" value="F:transmembrane transporter activity"/>
    <property type="evidence" value="ECO:0007669"/>
    <property type="project" value="InterPro"/>
</dbReference>
<comment type="subcellular location">
    <subcellularLocation>
        <location evidence="1">Membrane</location>
        <topology evidence="1">Single-pass membrane protein</topology>
    </subcellularLocation>
</comment>
<dbReference type="Pfam" id="PF25876">
    <property type="entry name" value="HH_MFP_RND"/>
    <property type="match status" value="1"/>
</dbReference>
<evidence type="ECO:0000256" key="1">
    <source>
        <dbReference type="ARBA" id="ARBA00004167"/>
    </source>
</evidence>
<evidence type="ECO:0000256" key="6">
    <source>
        <dbReference type="SAM" id="Phobius"/>
    </source>
</evidence>
<keyword evidence="5 6" id="KW-0472">Membrane</keyword>
<dbReference type="PANTHER" id="PTHR30367:SF6">
    <property type="entry name" value="SECRETION PROTEIN-RELATED"/>
    <property type="match status" value="1"/>
</dbReference>
<protein>
    <submittedName>
        <fullName evidence="10">p-hydroxybenzoic acid efflux pump subunit AaeA</fullName>
    </submittedName>
</protein>
<dbReference type="InterPro" id="IPR058625">
    <property type="entry name" value="MdtA-like_BSH"/>
</dbReference>
<dbReference type="GO" id="GO:0016020">
    <property type="term" value="C:membrane"/>
    <property type="evidence" value="ECO:0007669"/>
    <property type="project" value="InterPro"/>
</dbReference>
<dbReference type="InterPro" id="IPR058634">
    <property type="entry name" value="AaeA-lik-b-barrel"/>
</dbReference>
<feature type="domain" description="Multidrug resistance protein MdtA-like alpha-helical hairpin" evidence="7">
    <location>
        <begin position="84"/>
        <end position="152"/>
    </location>
</feature>
<organism evidence="10 11">
    <name type="scientific">Marinomonas spartinae</name>
    <dbReference type="NCBI Taxonomy" id="1792290"/>
    <lineage>
        <taxon>Bacteria</taxon>
        <taxon>Pseudomonadati</taxon>
        <taxon>Pseudomonadota</taxon>
        <taxon>Gammaproteobacteria</taxon>
        <taxon>Oceanospirillales</taxon>
        <taxon>Oceanospirillaceae</taxon>
        <taxon>Marinomonas</taxon>
    </lineage>
</organism>
<comment type="similarity">
    <text evidence="2">Belongs to the membrane fusion protein (MFP) (TC 8.A.1) family.</text>
</comment>
<keyword evidence="4 6" id="KW-1133">Transmembrane helix</keyword>
<dbReference type="AlphaFoldDB" id="A0A1A8TTL3"/>
<dbReference type="InterPro" id="IPR006143">
    <property type="entry name" value="RND_pump_MFP"/>
</dbReference>
<dbReference type="RefSeq" id="WP_067019244.1">
    <property type="nucleotide sequence ID" value="NZ_FLOB01000012.1"/>
</dbReference>
<dbReference type="Pfam" id="PF25917">
    <property type="entry name" value="BSH_RND"/>
    <property type="match status" value="1"/>
</dbReference>
<evidence type="ECO:0000313" key="11">
    <source>
        <dbReference type="Proteomes" id="UP000092544"/>
    </source>
</evidence>
<keyword evidence="3 6" id="KW-0812">Transmembrane</keyword>
<evidence type="ECO:0000259" key="7">
    <source>
        <dbReference type="Pfam" id="PF25876"/>
    </source>
</evidence>
<evidence type="ECO:0000256" key="2">
    <source>
        <dbReference type="ARBA" id="ARBA00009477"/>
    </source>
</evidence>
<accession>A0A1A8TTL3</accession>
<dbReference type="SUPFAM" id="SSF111369">
    <property type="entry name" value="HlyD-like secretion proteins"/>
    <property type="match status" value="1"/>
</dbReference>
<dbReference type="Gene3D" id="2.40.50.100">
    <property type="match status" value="1"/>
</dbReference>
<keyword evidence="11" id="KW-1185">Reference proteome</keyword>